<dbReference type="EMBL" id="BAABBM010000001">
    <property type="protein sequence ID" value="GAA3909068.1"/>
    <property type="molecule type" value="Genomic_DNA"/>
</dbReference>
<name>A0ABP7LX20_9SPHN</name>
<organism evidence="1 2">
    <name type="scientific">Sphingomonas limnosediminicola</name>
    <dbReference type="NCBI Taxonomy" id="940133"/>
    <lineage>
        <taxon>Bacteria</taxon>
        <taxon>Pseudomonadati</taxon>
        <taxon>Pseudomonadota</taxon>
        <taxon>Alphaproteobacteria</taxon>
        <taxon>Sphingomonadales</taxon>
        <taxon>Sphingomonadaceae</taxon>
        <taxon>Sphingomonas</taxon>
    </lineage>
</organism>
<keyword evidence="2" id="KW-1185">Reference proteome</keyword>
<reference evidence="2" key="1">
    <citation type="journal article" date="2019" name="Int. J. Syst. Evol. Microbiol.">
        <title>The Global Catalogue of Microorganisms (GCM) 10K type strain sequencing project: providing services to taxonomists for standard genome sequencing and annotation.</title>
        <authorList>
            <consortium name="The Broad Institute Genomics Platform"/>
            <consortium name="The Broad Institute Genome Sequencing Center for Infectious Disease"/>
            <person name="Wu L."/>
            <person name="Ma J."/>
        </authorList>
    </citation>
    <scope>NUCLEOTIDE SEQUENCE [LARGE SCALE GENOMIC DNA]</scope>
    <source>
        <strain evidence="2">JCM 17543</strain>
    </source>
</reference>
<dbReference type="Proteomes" id="UP001500827">
    <property type="component" value="Unassembled WGS sequence"/>
</dbReference>
<comment type="caution">
    <text evidence="1">The sequence shown here is derived from an EMBL/GenBank/DDBJ whole genome shotgun (WGS) entry which is preliminary data.</text>
</comment>
<accession>A0ABP7LX20</accession>
<evidence type="ECO:0000313" key="1">
    <source>
        <dbReference type="EMBL" id="GAA3909068.1"/>
    </source>
</evidence>
<sequence>MDTPFIHGRVALADASDLMERFGDDAGYEAAARAEESRDNGNVTRFCHWRHIERVIATLSSEEVSGSVH</sequence>
<proteinExistence type="predicted"/>
<dbReference type="RefSeq" id="WP_344700427.1">
    <property type="nucleotide sequence ID" value="NZ_BAABBM010000001.1"/>
</dbReference>
<gene>
    <name evidence="1" type="ORF">GCM10022276_29170</name>
</gene>
<protein>
    <submittedName>
        <fullName evidence="1">Uncharacterized protein</fullName>
    </submittedName>
</protein>
<evidence type="ECO:0000313" key="2">
    <source>
        <dbReference type="Proteomes" id="UP001500827"/>
    </source>
</evidence>